<dbReference type="Proteomes" id="UP000180043">
    <property type="component" value="Unassembled WGS sequence"/>
</dbReference>
<evidence type="ECO:0000313" key="1">
    <source>
        <dbReference type="EMBL" id="OHU46045.1"/>
    </source>
</evidence>
<name>A0A1S1LI48_MYCCH</name>
<accession>A0A1S1LI48</accession>
<evidence type="ECO:0000313" key="2">
    <source>
        <dbReference type="Proteomes" id="UP000180043"/>
    </source>
</evidence>
<organism evidence="1 2">
    <name type="scientific">Mycobacteroides chelonae</name>
    <name type="common">Mycobacterium chelonae</name>
    <dbReference type="NCBI Taxonomy" id="1774"/>
    <lineage>
        <taxon>Bacteria</taxon>
        <taxon>Bacillati</taxon>
        <taxon>Actinomycetota</taxon>
        <taxon>Actinomycetes</taxon>
        <taxon>Mycobacteriales</taxon>
        <taxon>Mycobacteriaceae</taxon>
        <taxon>Mycobacteroides</taxon>
    </lineage>
</organism>
<dbReference type="EMBL" id="MLIQ01000049">
    <property type="protein sequence ID" value="OHU46045.1"/>
    <property type="molecule type" value="Genomic_DNA"/>
</dbReference>
<proteinExistence type="predicted"/>
<dbReference type="AlphaFoldDB" id="A0A1S1LI48"/>
<gene>
    <name evidence="1" type="ORF">BKG82_27955</name>
</gene>
<reference evidence="1 2" key="1">
    <citation type="submission" date="2016-10" db="EMBL/GenBank/DDBJ databases">
        <title>Evaluation of Human, Veterinary and Environmental Mycobacterium chelonae Isolates by Core Genome Phylogenomic Analysis, Targeted Gene Comparison, and Anti-microbial Susceptibility Patterns: A Tale of Mistaken Identities.</title>
        <authorList>
            <person name="Fogelson S.B."/>
            <person name="Camus A.C."/>
            <person name="Lorenz W."/>
            <person name="Vasireddy R."/>
            <person name="Vasireddy S."/>
            <person name="Smith T."/>
            <person name="Brown-Elliott B.A."/>
            <person name="Wallace R.J.Jr."/>
            <person name="Hasan N.A."/>
            <person name="Reischl U."/>
            <person name="Sanchez S."/>
        </authorList>
    </citation>
    <scope>NUCLEOTIDE SEQUENCE [LARGE SCALE GENOMIC DNA]</scope>
    <source>
        <strain evidence="1 2">15515</strain>
    </source>
</reference>
<comment type="caution">
    <text evidence="1">The sequence shown here is derived from an EMBL/GenBank/DDBJ whole genome shotgun (WGS) entry which is preliminary data.</text>
</comment>
<protein>
    <submittedName>
        <fullName evidence="1">Uncharacterized protein</fullName>
    </submittedName>
</protein>
<sequence>MFSSVAEALRRFPRFHQDSQAHAAAIRSSLNIVETVERFAPDWERARGESIDLSAVDPDLIAAGFGLTLWSAGLGVGEWPEPSETTPDWLATNPLLAIILGEMVIG</sequence>